<proteinExistence type="inferred from homology"/>
<dbReference type="EC" id="2.4.1.141" evidence="2 7"/>
<feature type="domain" description="Glycosyl transferase family 28 C-terminal" evidence="8">
    <location>
        <begin position="3"/>
        <end position="190"/>
    </location>
</feature>
<comment type="subunit">
    <text evidence="1 7">Heterodimer with ALG14 to form a functional enzyme.</text>
</comment>
<evidence type="ECO:0000259" key="8">
    <source>
        <dbReference type="Pfam" id="PF04101"/>
    </source>
</evidence>
<comment type="similarity">
    <text evidence="7">Belongs to the glycosyltransferase 28 family.</text>
</comment>
<sequence length="199" mass="21783">MKTIFVTCGATVPFPDLINSILSKNFIDCAVENGFTRIIAQIGNGYTETLVNQVAKLSMADDYMCHVMADELGCNSIASSFKFESNGLEFIAIEYSSKIEDLITIHGDLVISHGGTGSILDSLRLRKPLIVCVNDNLMDNHQQQIADKFENSGYIVSCTATPSSLTKSLTTIQGTTLKQFPTAHNVIFEQKLVDIAFSF</sequence>
<keyword evidence="7 9" id="KW-0808">Transferase</keyword>
<protein>
    <recommendedName>
        <fullName evidence="3 7">UDP-N-acetylglucosamine transferase subunit ALG13</fullName>
        <ecNumber evidence="2 7">2.4.1.141</ecNumber>
    </recommendedName>
    <alternativeName>
        <fullName evidence="5 7">Asparagine-linked glycosylation protein 13</fullName>
    </alternativeName>
</protein>
<dbReference type="PANTHER" id="PTHR47043">
    <property type="entry name" value="UDP-N-ACETYLGLUCOSAMINE TRANSFERASE SUBUNIT ALG13"/>
    <property type="match status" value="1"/>
</dbReference>
<evidence type="ECO:0000256" key="6">
    <source>
        <dbReference type="ARBA" id="ARBA00048184"/>
    </source>
</evidence>
<comment type="caution">
    <text evidence="9">The sequence shown here is derived from an EMBL/GenBank/DDBJ whole genome shotgun (WGS) entry which is preliminary data.</text>
</comment>
<gene>
    <name evidence="7" type="primary">ALG13</name>
    <name evidence="9" type="ORF">KABA2_02S11198</name>
</gene>
<evidence type="ECO:0000256" key="7">
    <source>
        <dbReference type="RuleBase" id="RU362128"/>
    </source>
</evidence>
<evidence type="ECO:0000256" key="2">
    <source>
        <dbReference type="ARBA" id="ARBA00012614"/>
    </source>
</evidence>
<dbReference type="InterPro" id="IPR052474">
    <property type="entry name" value="UDP-GlcNAc_transferase"/>
</dbReference>
<evidence type="ECO:0000256" key="4">
    <source>
        <dbReference type="ARBA" id="ARBA00024804"/>
    </source>
</evidence>
<organism evidence="9 10">
    <name type="scientific">Maudiozyma barnettii</name>
    <dbReference type="NCBI Taxonomy" id="61262"/>
    <lineage>
        <taxon>Eukaryota</taxon>
        <taxon>Fungi</taxon>
        <taxon>Dikarya</taxon>
        <taxon>Ascomycota</taxon>
        <taxon>Saccharomycotina</taxon>
        <taxon>Saccharomycetes</taxon>
        <taxon>Saccharomycetales</taxon>
        <taxon>Saccharomycetaceae</taxon>
        <taxon>Maudiozyma</taxon>
    </lineage>
</organism>
<evidence type="ECO:0000313" key="9">
    <source>
        <dbReference type="EMBL" id="CAB4253077.1"/>
    </source>
</evidence>
<dbReference type="GO" id="GO:0006488">
    <property type="term" value="P:dolichol-linked oligosaccharide biosynthetic process"/>
    <property type="evidence" value="ECO:0007669"/>
    <property type="project" value="TreeGrafter"/>
</dbReference>
<evidence type="ECO:0000256" key="1">
    <source>
        <dbReference type="ARBA" id="ARBA00011198"/>
    </source>
</evidence>
<evidence type="ECO:0000313" key="10">
    <source>
        <dbReference type="Proteomes" id="UP000644660"/>
    </source>
</evidence>
<keyword evidence="7" id="KW-0328">Glycosyltransferase</keyword>
<comment type="subcellular location">
    <subcellularLocation>
        <location evidence="7">Endoplasmic reticulum</location>
    </subcellularLocation>
</comment>
<dbReference type="GO" id="GO:0043541">
    <property type="term" value="C:UDP-N-acetylglucosamine transferase complex"/>
    <property type="evidence" value="ECO:0007669"/>
    <property type="project" value="TreeGrafter"/>
</dbReference>
<dbReference type="Pfam" id="PF04101">
    <property type="entry name" value="Glyco_tran_28_C"/>
    <property type="match status" value="1"/>
</dbReference>
<comment type="catalytic activity">
    <reaction evidence="6">
        <text>an N-acetyl-alpha-D-glucosaminyl-diphospho-di-trans,poly-cis-dolichol + UDP-N-acetyl-alpha-D-glucosamine = an N,N'-diacetylchitobiosyl-diphospho-di-trans,poly-cis-dolichol + UDP + H(+)</text>
        <dbReference type="Rhea" id="RHEA:23380"/>
        <dbReference type="Rhea" id="RHEA-COMP:19507"/>
        <dbReference type="Rhea" id="RHEA-COMP:19510"/>
        <dbReference type="ChEBI" id="CHEBI:15378"/>
        <dbReference type="ChEBI" id="CHEBI:57269"/>
        <dbReference type="ChEBI" id="CHEBI:57705"/>
        <dbReference type="ChEBI" id="CHEBI:58223"/>
        <dbReference type="ChEBI" id="CHEBI:58427"/>
        <dbReference type="EC" id="2.4.1.141"/>
    </reaction>
</comment>
<dbReference type="Proteomes" id="UP000644660">
    <property type="component" value="Unassembled WGS sequence"/>
</dbReference>
<keyword evidence="10" id="KW-1185">Reference proteome</keyword>
<reference evidence="9 10" key="1">
    <citation type="submission" date="2020-05" db="EMBL/GenBank/DDBJ databases">
        <authorList>
            <person name="Casaregola S."/>
            <person name="Devillers H."/>
            <person name="Grondin C."/>
        </authorList>
    </citation>
    <scope>NUCLEOTIDE SEQUENCE [LARGE SCALE GENOMIC DNA]</scope>
    <source>
        <strain evidence="9 10">CLIB 1767</strain>
    </source>
</reference>
<dbReference type="AlphaFoldDB" id="A0A8H2VD89"/>
<dbReference type="PANTHER" id="PTHR47043:SF1">
    <property type="entry name" value="UDP-N-ACETYLGLUCOSAMINE TRANSFERASE SUBUNIT ALG13"/>
    <property type="match status" value="1"/>
</dbReference>
<comment type="function">
    <text evidence="4 7">Involved in protein N-glycosylation. Essential for the second step of the dolichol-linked oligosaccharide pathway.</text>
</comment>
<keyword evidence="7" id="KW-0256">Endoplasmic reticulum</keyword>
<accession>A0A8H2VD89</accession>
<dbReference type="SUPFAM" id="SSF53756">
    <property type="entry name" value="UDP-Glycosyltransferase/glycogen phosphorylase"/>
    <property type="match status" value="1"/>
</dbReference>
<dbReference type="EMBL" id="CAEFZW010000002">
    <property type="protein sequence ID" value="CAB4253077.1"/>
    <property type="molecule type" value="Genomic_DNA"/>
</dbReference>
<evidence type="ECO:0000256" key="5">
    <source>
        <dbReference type="ARBA" id="ARBA00032061"/>
    </source>
</evidence>
<name>A0A8H2VD89_9SACH</name>
<dbReference type="Gene3D" id="3.40.50.2000">
    <property type="entry name" value="Glycogen Phosphorylase B"/>
    <property type="match status" value="1"/>
</dbReference>
<dbReference type="GO" id="GO:0004577">
    <property type="term" value="F:N-acetylglucosaminyldiphosphodolichol N-acetylglucosaminyltransferase activity"/>
    <property type="evidence" value="ECO:0007669"/>
    <property type="project" value="UniProtKB-EC"/>
</dbReference>
<evidence type="ECO:0000256" key="3">
    <source>
        <dbReference type="ARBA" id="ARBA00017468"/>
    </source>
</evidence>
<dbReference type="InterPro" id="IPR007235">
    <property type="entry name" value="Glyco_trans_28_C"/>
</dbReference>
<dbReference type="OrthoDB" id="20273at2759"/>